<accession>A0ABD5AR41</accession>
<reference evidence="1 2" key="1">
    <citation type="submission" date="2023-07" db="EMBL/GenBank/DDBJ databases">
        <title>Sorghum-associated microbial communities from plants grown in Nebraska, USA.</title>
        <authorList>
            <person name="Schachtman D."/>
        </authorList>
    </citation>
    <scope>NUCLEOTIDE SEQUENCE [LARGE SCALE GENOMIC DNA]</scope>
    <source>
        <strain evidence="1 2">CC146</strain>
    </source>
</reference>
<name>A0ABD5AR41_ACICA</name>
<gene>
    <name evidence="1" type="ORF">J2771_003332</name>
</gene>
<dbReference type="EMBL" id="JAUSQP010000007">
    <property type="protein sequence ID" value="MDP9805024.1"/>
    <property type="molecule type" value="Genomic_DNA"/>
</dbReference>
<proteinExistence type="predicted"/>
<protein>
    <recommendedName>
        <fullName evidence="3">Lipoprotein</fullName>
    </recommendedName>
</protein>
<sequence>MKIKILGLILIALNVTGCGEKYTIQPNELSIAHVNKSYSQNIKITGGKVVDKYFEIDTDMPDDLGLKIQPNNDTSGFNDFSIKGIPKYKGEYTINISTGFYGGGSDELNKKYKLIIVE</sequence>
<evidence type="ECO:0000313" key="1">
    <source>
        <dbReference type="EMBL" id="MDP9805024.1"/>
    </source>
</evidence>
<dbReference type="AlphaFoldDB" id="A0ABD5AR41"/>
<dbReference type="RefSeq" id="WP_373456850.1">
    <property type="nucleotide sequence ID" value="NZ_JAUSQP010000007.1"/>
</dbReference>
<comment type="caution">
    <text evidence="1">The sequence shown here is derived from an EMBL/GenBank/DDBJ whole genome shotgun (WGS) entry which is preliminary data.</text>
</comment>
<dbReference type="Proteomes" id="UP001240164">
    <property type="component" value="Unassembled WGS sequence"/>
</dbReference>
<evidence type="ECO:0008006" key="3">
    <source>
        <dbReference type="Google" id="ProtNLM"/>
    </source>
</evidence>
<evidence type="ECO:0000313" key="2">
    <source>
        <dbReference type="Proteomes" id="UP001240164"/>
    </source>
</evidence>
<organism evidence="1 2">
    <name type="scientific">Acinetobacter calcoaceticus</name>
    <dbReference type="NCBI Taxonomy" id="471"/>
    <lineage>
        <taxon>Bacteria</taxon>
        <taxon>Pseudomonadati</taxon>
        <taxon>Pseudomonadota</taxon>
        <taxon>Gammaproteobacteria</taxon>
        <taxon>Moraxellales</taxon>
        <taxon>Moraxellaceae</taxon>
        <taxon>Acinetobacter</taxon>
        <taxon>Acinetobacter calcoaceticus/baumannii complex</taxon>
    </lineage>
</organism>